<name>A0A2M4D724_ANODA</name>
<evidence type="ECO:0000256" key="1">
    <source>
        <dbReference type="SAM" id="MobiDB-lite"/>
    </source>
</evidence>
<accession>A0A2M4D724</accession>
<feature type="compositionally biased region" description="Basic and acidic residues" evidence="1">
    <location>
        <begin position="48"/>
        <end position="61"/>
    </location>
</feature>
<protein>
    <submittedName>
        <fullName evidence="2">Putative secreted protein</fullName>
    </submittedName>
</protein>
<feature type="compositionally biased region" description="Low complexity" evidence="1">
    <location>
        <begin position="1"/>
        <end position="22"/>
    </location>
</feature>
<feature type="region of interest" description="Disordered" evidence="1">
    <location>
        <begin position="1"/>
        <end position="80"/>
    </location>
</feature>
<evidence type="ECO:0000313" key="2">
    <source>
        <dbReference type="EMBL" id="MBW73347.1"/>
    </source>
</evidence>
<dbReference type="EMBL" id="GGFL01009169">
    <property type="protein sequence ID" value="MBW73347.1"/>
    <property type="molecule type" value="Transcribed_RNA"/>
</dbReference>
<dbReference type="AlphaFoldDB" id="A0A2M4D724"/>
<organism evidence="2">
    <name type="scientific">Anopheles darlingi</name>
    <name type="common">Mosquito</name>
    <dbReference type="NCBI Taxonomy" id="43151"/>
    <lineage>
        <taxon>Eukaryota</taxon>
        <taxon>Metazoa</taxon>
        <taxon>Ecdysozoa</taxon>
        <taxon>Arthropoda</taxon>
        <taxon>Hexapoda</taxon>
        <taxon>Insecta</taxon>
        <taxon>Pterygota</taxon>
        <taxon>Neoptera</taxon>
        <taxon>Endopterygota</taxon>
        <taxon>Diptera</taxon>
        <taxon>Nematocera</taxon>
        <taxon>Culicoidea</taxon>
        <taxon>Culicidae</taxon>
        <taxon>Anophelinae</taxon>
        <taxon>Anopheles</taxon>
    </lineage>
</organism>
<sequence>MAAFGATPAAAAAPVTDALLPTSVPGGVPETGASSCRPSAPPPPARRPPSEPERPWSERASRASAPSRPHPRPVCCTRSS</sequence>
<reference evidence="2" key="1">
    <citation type="submission" date="2018-01" db="EMBL/GenBank/DDBJ databases">
        <title>An insight into the sialome of Amazonian anophelines.</title>
        <authorList>
            <person name="Ribeiro J.M."/>
            <person name="Scarpassa V."/>
            <person name="Calvo E."/>
        </authorList>
    </citation>
    <scope>NUCLEOTIDE SEQUENCE</scope>
</reference>
<proteinExistence type="predicted"/>